<proteinExistence type="predicted"/>
<dbReference type="EMBL" id="REGN01009799">
    <property type="protein sequence ID" value="RNA00347.1"/>
    <property type="molecule type" value="Genomic_DNA"/>
</dbReference>
<keyword evidence="1" id="KW-0732">Signal</keyword>
<dbReference type="Gene3D" id="3.40.50.1820">
    <property type="entry name" value="alpha/beta hydrolase"/>
    <property type="match status" value="2"/>
</dbReference>
<dbReference type="SUPFAM" id="SSF53474">
    <property type="entry name" value="alpha/beta-Hydrolases"/>
    <property type="match status" value="1"/>
</dbReference>
<gene>
    <name evidence="2" type="ORF">BpHYR1_046741</name>
</gene>
<name>A0A3M7PMJ4_BRAPC</name>
<evidence type="ECO:0000256" key="1">
    <source>
        <dbReference type="SAM" id="SignalP"/>
    </source>
</evidence>
<reference evidence="2 3" key="1">
    <citation type="journal article" date="2018" name="Sci. Rep.">
        <title>Genomic signatures of local adaptation to the degree of environmental predictability in rotifers.</title>
        <authorList>
            <person name="Franch-Gras L."/>
            <person name="Hahn C."/>
            <person name="Garcia-Roger E.M."/>
            <person name="Carmona M.J."/>
            <person name="Serra M."/>
            <person name="Gomez A."/>
        </authorList>
    </citation>
    <scope>NUCLEOTIDE SEQUENCE [LARGE SCALE GENOMIC DNA]</scope>
    <source>
        <strain evidence="2">HYR1</strain>
    </source>
</reference>
<dbReference type="PANTHER" id="PTHR42972">
    <property type="entry name" value="TOL-PAL SYSTEM PROTEIN TOLB"/>
    <property type="match status" value="1"/>
</dbReference>
<keyword evidence="3" id="KW-1185">Reference proteome</keyword>
<feature type="chain" id="PRO_5018266566" evidence="1">
    <location>
        <begin position="23"/>
        <end position="332"/>
    </location>
</feature>
<dbReference type="PANTHER" id="PTHR42972:SF8">
    <property type="entry name" value="POLYHYDROXYBUTYRATE DEPOLYMERASE"/>
    <property type="match status" value="1"/>
</dbReference>
<comment type="caution">
    <text evidence="2">The sequence shown here is derived from an EMBL/GenBank/DDBJ whole genome shotgun (WGS) entry which is preliminary data.</text>
</comment>
<organism evidence="2 3">
    <name type="scientific">Brachionus plicatilis</name>
    <name type="common">Marine rotifer</name>
    <name type="synonym">Brachionus muelleri</name>
    <dbReference type="NCBI Taxonomy" id="10195"/>
    <lineage>
        <taxon>Eukaryota</taxon>
        <taxon>Metazoa</taxon>
        <taxon>Spiralia</taxon>
        <taxon>Gnathifera</taxon>
        <taxon>Rotifera</taxon>
        <taxon>Eurotatoria</taxon>
        <taxon>Monogononta</taxon>
        <taxon>Pseudotrocha</taxon>
        <taxon>Ploima</taxon>
        <taxon>Brachionidae</taxon>
        <taxon>Brachionus</taxon>
    </lineage>
</organism>
<evidence type="ECO:0000313" key="2">
    <source>
        <dbReference type="EMBL" id="RNA00347.1"/>
    </source>
</evidence>
<sequence>MFFKHFLSIFYFVAFFADWSNAARLGSYRVRRVTVSGISAGGAMANQLHVALSGTISGSGIIAGPPYYCAGGSLIGATTYCMTNMFLSPNVATAISKANSYASSGLIDSLSNLRDQRVYIFSGSSDYVVRSNVVKKNEDFFKNYMNSNNIKSNYGLAAGHAMITDFFGNSCSASSGNYINNCNYNQAYDLLQHLHPERTLQKPQPGASTTGTLVEFDQSEFASSPSTVSLDSAGYVYIPRQCETEECDLHISLHGCLQGKYKLGNVYAANTGYNQVADLNNFIILYPQAVNNFFSNPNGCFDWWGYTDANYSNKEGKQIKAIKAMIDRLKGF</sequence>
<accession>A0A3M7PMJ4</accession>
<dbReference type="AlphaFoldDB" id="A0A3M7PMJ4"/>
<dbReference type="InterPro" id="IPR029058">
    <property type="entry name" value="AB_hydrolase_fold"/>
</dbReference>
<evidence type="ECO:0000313" key="3">
    <source>
        <dbReference type="Proteomes" id="UP000276133"/>
    </source>
</evidence>
<feature type="signal peptide" evidence="1">
    <location>
        <begin position="1"/>
        <end position="22"/>
    </location>
</feature>
<dbReference type="STRING" id="10195.A0A3M7PMJ4"/>
<protein>
    <submittedName>
        <fullName evidence="2">Polyhydroxybutyrate depolymerase</fullName>
    </submittedName>
</protein>
<dbReference type="Proteomes" id="UP000276133">
    <property type="component" value="Unassembled WGS sequence"/>
</dbReference>
<dbReference type="OrthoDB" id="6020543at2759"/>